<evidence type="ECO:0000313" key="7">
    <source>
        <dbReference type="EMBL" id="CAB4188976.1"/>
    </source>
</evidence>
<organism evidence="9">
    <name type="scientific">uncultured Caudovirales phage</name>
    <dbReference type="NCBI Taxonomy" id="2100421"/>
    <lineage>
        <taxon>Viruses</taxon>
        <taxon>Duplodnaviria</taxon>
        <taxon>Heunggongvirae</taxon>
        <taxon>Uroviricota</taxon>
        <taxon>Caudoviricetes</taxon>
        <taxon>Peduoviridae</taxon>
        <taxon>Maltschvirus</taxon>
        <taxon>Maltschvirus maltsch</taxon>
    </lineage>
</organism>
<dbReference type="EMBL" id="LR797455">
    <property type="protein sequence ID" value="CAB4217719.1"/>
    <property type="molecule type" value="Genomic_DNA"/>
</dbReference>
<name>A0A6J5SR12_9CAUD</name>
<proteinExistence type="predicted"/>
<dbReference type="Gene3D" id="2.60.120.330">
    <property type="entry name" value="B-lactam Antibiotic, Isopenicillin N Synthase, Chain"/>
    <property type="match status" value="1"/>
</dbReference>
<gene>
    <name evidence="5" type="ORF">UFOVP1032_71</name>
    <name evidence="6" type="ORF">UFOVP1125_139</name>
    <name evidence="7" type="ORF">UFOVP1173_85</name>
    <name evidence="8" type="ORF">UFOVP1241_3</name>
    <name evidence="9" type="ORF">UFOVP1491_71</name>
    <name evidence="10" type="ORF">UFOVP1579_71</name>
    <name evidence="2" type="ORF">UFOVP485_50</name>
    <name evidence="3" type="ORF">UFOVP575_2</name>
    <name evidence="4" type="ORF">UFOVP963_6</name>
</gene>
<dbReference type="InterPro" id="IPR007803">
    <property type="entry name" value="Asp/Arg/Pro-Hydrxlase"/>
</dbReference>
<dbReference type="EMBL" id="LR796983">
    <property type="protein sequence ID" value="CAB4179734.1"/>
    <property type="molecule type" value="Genomic_DNA"/>
</dbReference>
<evidence type="ECO:0000259" key="1">
    <source>
        <dbReference type="Pfam" id="PF05118"/>
    </source>
</evidence>
<dbReference type="InterPro" id="IPR027443">
    <property type="entry name" value="IPNS-like_sf"/>
</dbReference>
<dbReference type="EMBL" id="LR796551">
    <property type="protein sequence ID" value="CAB4150568.1"/>
    <property type="molecule type" value="Genomic_DNA"/>
</dbReference>
<dbReference type="SUPFAM" id="SSF51197">
    <property type="entry name" value="Clavaminate synthase-like"/>
    <property type="match status" value="1"/>
</dbReference>
<protein>
    <submittedName>
        <fullName evidence="9">Aspartyl/asparaginy/proline hydroxylase</fullName>
    </submittedName>
</protein>
<evidence type="ECO:0000313" key="10">
    <source>
        <dbReference type="EMBL" id="CAB5231375.1"/>
    </source>
</evidence>
<evidence type="ECO:0000313" key="8">
    <source>
        <dbReference type="EMBL" id="CAB4192148.1"/>
    </source>
</evidence>
<accession>A0A6J5SR12</accession>
<dbReference type="EMBL" id="LR797188">
    <property type="protein sequence ID" value="CAB4192148.1"/>
    <property type="molecule type" value="Genomic_DNA"/>
</dbReference>
<evidence type="ECO:0000313" key="5">
    <source>
        <dbReference type="EMBL" id="CAB4179734.1"/>
    </source>
</evidence>
<evidence type="ECO:0000313" key="4">
    <source>
        <dbReference type="EMBL" id="CAB4173732.1"/>
    </source>
</evidence>
<evidence type="ECO:0000313" key="2">
    <source>
        <dbReference type="EMBL" id="CAB4145843.1"/>
    </source>
</evidence>
<dbReference type="EMBL" id="LR798431">
    <property type="protein sequence ID" value="CAB5231375.1"/>
    <property type="molecule type" value="Genomic_DNA"/>
</dbReference>
<dbReference type="EMBL" id="LR796457">
    <property type="protein sequence ID" value="CAB4145843.1"/>
    <property type="molecule type" value="Genomic_DNA"/>
</dbReference>
<evidence type="ECO:0000313" key="6">
    <source>
        <dbReference type="EMBL" id="CAB4185867.1"/>
    </source>
</evidence>
<dbReference type="EMBL" id="LR797131">
    <property type="protein sequence ID" value="CAB4188976.1"/>
    <property type="molecule type" value="Genomic_DNA"/>
</dbReference>
<dbReference type="Pfam" id="PF05118">
    <property type="entry name" value="Asp_Arg_Hydrox"/>
    <property type="match status" value="1"/>
</dbReference>
<evidence type="ECO:0000313" key="3">
    <source>
        <dbReference type="EMBL" id="CAB4150568.1"/>
    </source>
</evidence>
<feature type="domain" description="Aspartyl/asparaginy/proline hydroxylase" evidence="1">
    <location>
        <begin position="98"/>
        <end position="184"/>
    </location>
</feature>
<dbReference type="EMBL" id="LR797080">
    <property type="protein sequence ID" value="CAB4185867.1"/>
    <property type="molecule type" value="Genomic_DNA"/>
</dbReference>
<dbReference type="EMBL" id="LR796915">
    <property type="protein sequence ID" value="CAB4173732.1"/>
    <property type="molecule type" value="Genomic_DNA"/>
</dbReference>
<evidence type="ECO:0000313" key="9">
    <source>
        <dbReference type="EMBL" id="CAB4217719.1"/>
    </source>
</evidence>
<sequence>MYVRLKKDTKWSILKLGSFKTSNIKKELIKYKDEWELDTSRQENNAVHSPTKQYKLLFTSYYWEQGDEINPELINTLKTKKAIEELEIIFKQIENYYNGIIVRSEIIKMLPNSKIFKHVDGGTLLHYGRRCHIPIVTHPDITFTVFNNSLHMEESGWYEINNTLPHSVSNPTDIERIHLIVDVLPKDMIK</sequence>
<reference evidence="9" key="1">
    <citation type="submission" date="2020-05" db="EMBL/GenBank/DDBJ databases">
        <authorList>
            <person name="Chiriac C."/>
            <person name="Salcher M."/>
            <person name="Ghai R."/>
            <person name="Kavagutti S V."/>
        </authorList>
    </citation>
    <scope>NUCLEOTIDE SEQUENCE</scope>
</reference>